<keyword evidence="1" id="KW-0966">Cell projection</keyword>
<reference evidence="1" key="1">
    <citation type="submission" date="2023-04" db="EMBL/GenBank/DDBJ databases">
        <title>Chromosome-level genome of Chaenocephalus aceratus.</title>
        <authorList>
            <person name="Park H."/>
        </authorList>
    </citation>
    <scope>NUCLEOTIDE SEQUENCE</scope>
    <source>
        <strain evidence="1">DE</strain>
        <tissue evidence="1">Muscle</tissue>
    </source>
</reference>
<dbReference type="AlphaFoldDB" id="A0AAD9C7U1"/>
<name>A0AAD9C7U1_DISEL</name>
<evidence type="ECO:0000313" key="2">
    <source>
        <dbReference type="Proteomes" id="UP001228049"/>
    </source>
</evidence>
<dbReference type="Proteomes" id="UP001228049">
    <property type="component" value="Unassembled WGS sequence"/>
</dbReference>
<organism evidence="1 2">
    <name type="scientific">Dissostichus eleginoides</name>
    <name type="common">Patagonian toothfish</name>
    <name type="synonym">Dissostichus amissus</name>
    <dbReference type="NCBI Taxonomy" id="100907"/>
    <lineage>
        <taxon>Eukaryota</taxon>
        <taxon>Metazoa</taxon>
        <taxon>Chordata</taxon>
        <taxon>Craniata</taxon>
        <taxon>Vertebrata</taxon>
        <taxon>Euteleostomi</taxon>
        <taxon>Actinopterygii</taxon>
        <taxon>Neopterygii</taxon>
        <taxon>Teleostei</taxon>
        <taxon>Neoteleostei</taxon>
        <taxon>Acanthomorphata</taxon>
        <taxon>Eupercaria</taxon>
        <taxon>Perciformes</taxon>
        <taxon>Notothenioidei</taxon>
        <taxon>Nototheniidae</taxon>
        <taxon>Dissostichus</taxon>
    </lineage>
</organism>
<keyword evidence="1" id="KW-0282">Flagellum</keyword>
<sequence length="106" mass="11768">MDLSDEYLALDMALRFGGSGFYFYDVHFASQAAGRIKQFNQGTYWGALGSELYYRIFASCASLSASYGRRQAWKANSYQGGSMVCNNFNDLGCSLSSCHLMHVLSL</sequence>
<keyword evidence="2" id="KW-1185">Reference proteome</keyword>
<dbReference type="EMBL" id="JASDAP010000009">
    <property type="protein sequence ID" value="KAK1897522.1"/>
    <property type="molecule type" value="Genomic_DNA"/>
</dbReference>
<evidence type="ECO:0000313" key="1">
    <source>
        <dbReference type="EMBL" id="KAK1897522.1"/>
    </source>
</evidence>
<proteinExistence type="predicted"/>
<comment type="caution">
    <text evidence="1">The sequence shown here is derived from an EMBL/GenBank/DDBJ whole genome shotgun (WGS) entry which is preliminary data.</text>
</comment>
<keyword evidence="1" id="KW-0969">Cilium</keyword>
<accession>A0AAD9C7U1</accession>
<gene>
    <name evidence="1" type="ORF">KUDE01_017054</name>
</gene>
<protein>
    <submittedName>
        <fullName evidence="1">Post-translational flagellin modification protein B</fullName>
    </submittedName>
</protein>